<dbReference type="FunFam" id="2.60.40.60:FF:000066">
    <property type="entry name" value="FAT atypical cadherin 1"/>
    <property type="match status" value="1"/>
</dbReference>
<feature type="chain" id="PRO_5017257091" evidence="17">
    <location>
        <begin position="26"/>
        <end position="4261"/>
    </location>
</feature>
<feature type="domain" description="Cadherin" evidence="20">
    <location>
        <begin position="2078"/>
        <end position="2179"/>
    </location>
</feature>
<reference evidence="21" key="1">
    <citation type="submission" date="2025-08" db="UniProtKB">
        <authorList>
            <consortium name="Ensembl"/>
        </authorList>
    </citation>
    <scope>IDENTIFICATION</scope>
</reference>
<dbReference type="CDD" id="cd00054">
    <property type="entry name" value="EGF_CA"/>
    <property type="match status" value="2"/>
</dbReference>
<dbReference type="InterPro" id="IPR002126">
    <property type="entry name" value="Cadherin-like_dom"/>
</dbReference>
<feature type="domain" description="Cadherin" evidence="20">
    <location>
        <begin position="3210"/>
        <end position="3314"/>
    </location>
</feature>
<evidence type="ECO:0000313" key="22">
    <source>
        <dbReference type="Proteomes" id="UP000261360"/>
    </source>
</evidence>
<dbReference type="InterPro" id="IPR020894">
    <property type="entry name" value="Cadherin_CS"/>
</dbReference>
<feature type="domain" description="Cadherin" evidence="20">
    <location>
        <begin position="2490"/>
        <end position="2593"/>
    </location>
</feature>
<comment type="caution">
    <text evidence="14">Lacks conserved residue(s) required for the propagation of feature annotation.</text>
</comment>
<dbReference type="SMART" id="SM00181">
    <property type="entry name" value="EGF"/>
    <property type="match status" value="3"/>
</dbReference>
<dbReference type="InterPro" id="IPR001881">
    <property type="entry name" value="EGF-like_Ca-bd_dom"/>
</dbReference>
<evidence type="ECO:0000313" key="21">
    <source>
        <dbReference type="Ensembl" id="ENSSLDP00000027543.1"/>
    </source>
</evidence>
<feature type="domain" description="Cadherin" evidence="20">
    <location>
        <begin position="1447"/>
        <end position="1552"/>
    </location>
</feature>
<feature type="compositionally biased region" description="Polar residues" evidence="15">
    <location>
        <begin position="4246"/>
        <end position="4261"/>
    </location>
</feature>
<dbReference type="InterPro" id="IPR015919">
    <property type="entry name" value="Cadherin-like_sf"/>
</dbReference>
<dbReference type="FunFam" id="2.60.40.60:FF:000065">
    <property type="entry name" value="FAT atypical cadherin 1"/>
    <property type="match status" value="1"/>
</dbReference>
<dbReference type="FunFam" id="2.60.40.60:FF:000041">
    <property type="entry name" value="FAT atypical cadherin 1"/>
    <property type="match status" value="1"/>
</dbReference>
<evidence type="ECO:0000256" key="11">
    <source>
        <dbReference type="ARBA" id="ARBA00023157"/>
    </source>
</evidence>
<dbReference type="GO" id="GO:0007156">
    <property type="term" value="P:homophilic cell adhesion via plasma membrane adhesion molecules"/>
    <property type="evidence" value="ECO:0007669"/>
    <property type="project" value="InterPro"/>
</dbReference>
<keyword evidence="3 14" id="KW-0245">EGF-like domain</keyword>
<dbReference type="CDD" id="cd11304">
    <property type="entry name" value="Cadherin_repeat"/>
    <property type="match status" value="30"/>
</dbReference>
<evidence type="ECO:0000256" key="9">
    <source>
        <dbReference type="ARBA" id="ARBA00022989"/>
    </source>
</evidence>
<dbReference type="Pfam" id="PF00028">
    <property type="entry name" value="Cadherin"/>
    <property type="match status" value="26"/>
</dbReference>
<dbReference type="FunFam" id="2.60.40.60:FF:000053">
    <property type="entry name" value="FAT atypical cadherin 3"/>
    <property type="match status" value="1"/>
</dbReference>
<feature type="domain" description="Cadherin" evidence="20">
    <location>
        <begin position="3012"/>
        <end position="3113"/>
    </location>
</feature>
<keyword evidence="2" id="KW-0217">Developmental protein</keyword>
<evidence type="ECO:0000256" key="15">
    <source>
        <dbReference type="SAM" id="MobiDB-lite"/>
    </source>
</evidence>
<dbReference type="Pfam" id="PF00008">
    <property type="entry name" value="EGF"/>
    <property type="match status" value="2"/>
</dbReference>
<dbReference type="FunFam" id="2.60.40.60:FF:000032">
    <property type="entry name" value="FAT atypical cadherin 1"/>
    <property type="match status" value="1"/>
</dbReference>
<feature type="domain" description="Cadherin" evidence="20">
    <location>
        <begin position="711"/>
        <end position="815"/>
    </location>
</feature>
<dbReference type="GO" id="GO:0001764">
    <property type="term" value="P:neuron migration"/>
    <property type="evidence" value="ECO:0007669"/>
    <property type="project" value="UniProtKB-ARBA"/>
</dbReference>
<keyword evidence="4 16" id="KW-0812">Transmembrane</keyword>
<feature type="domain" description="Laminin G" evidence="18">
    <location>
        <begin position="3798"/>
        <end position="3978"/>
    </location>
</feature>
<feature type="domain" description="Cadherin" evidence="20">
    <location>
        <begin position="362"/>
        <end position="457"/>
    </location>
</feature>
<feature type="domain" description="EGF-like" evidence="19">
    <location>
        <begin position="4020"/>
        <end position="4057"/>
    </location>
</feature>
<dbReference type="FunFam" id="2.60.40.60:FF:000021">
    <property type="entry name" value="FAT atypical cadherin 1"/>
    <property type="match status" value="2"/>
</dbReference>
<keyword evidence="5 17" id="KW-0732">Signal</keyword>
<feature type="domain" description="Cadherin" evidence="20">
    <location>
        <begin position="30"/>
        <end position="144"/>
    </location>
</feature>
<feature type="domain" description="EGF-like" evidence="19">
    <location>
        <begin position="4083"/>
        <end position="4119"/>
    </location>
</feature>
<dbReference type="SMART" id="SM00179">
    <property type="entry name" value="EGF_CA"/>
    <property type="match status" value="3"/>
</dbReference>
<dbReference type="GO" id="GO:0043005">
    <property type="term" value="C:neuron projection"/>
    <property type="evidence" value="ECO:0007669"/>
    <property type="project" value="UniProtKB-ARBA"/>
</dbReference>
<feature type="domain" description="Cadherin" evidence="20">
    <location>
        <begin position="2180"/>
        <end position="2280"/>
    </location>
</feature>
<feature type="domain" description="Cadherin" evidence="20">
    <location>
        <begin position="2388"/>
        <end position="2489"/>
    </location>
</feature>
<dbReference type="FunFam" id="2.60.40.60:FF:000026">
    <property type="entry name" value="FAT atypical cadherin 1"/>
    <property type="match status" value="1"/>
</dbReference>
<protein>
    <submittedName>
        <fullName evidence="21">FAT atypical cadherin 3</fullName>
    </submittedName>
</protein>
<dbReference type="FunFam" id="2.60.40.60:FF:000013">
    <property type="entry name" value="Cadherin EGF LAG seven-pass G-type receptor"/>
    <property type="match status" value="3"/>
</dbReference>
<comment type="subcellular location">
    <subcellularLocation>
        <location evidence="1">Membrane</location>
        <topology evidence="1">Single-pass type I membrane protein</topology>
    </subcellularLocation>
</comment>
<dbReference type="GO" id="GO:0005509">
    <property type="term" value="F:calcium ion binding"/>
    <property type="evidence" value="ECO:0007669"/>
    <property type="project" value="UniProtKB-UniRule"/>
</dbReference>
<feature type="domain" description="Cadherin" evidence="20">
    <location>
        <begin position="921"/>
        <end position="1029"/>
    </location>
</feature>
<feature type="domain" description="Cadherin" evidence="20">
    <location>
        <begin position="2594"/>
        <end position="2797"/>
    </location>
</feature>
<accession>A0A3B4YHD8</accession>
<sequence length="4261" mass="468099">PVIPRALLMGAAILFLHSFFRSGQGLLLFTQPAYNASIFENSATRTYTRSEVKMGIILAPPRSLDIKYSFSSGDNEGIFQAEEFVMGDFCFLRIRTNGGSGAILNREVQDNYTLTVKASAPGGLEALATVYIKVLDTNDLRPLFSPTSYSFIVPESAPLGTSIGRVTATDADVGSNGEFYYFFSNKVELFAVHPTSGVITLTGQPRMDKRKRFELEVQVVDRGMKLYGNSGISSTARLVLTVERVNEFAPVLSTVAVIPSWTDKDPVYAIVTVEDKDEGVSGDIEWVSIIEGDPLEQFVVDRSPVGNEYRVKASEFVDWDTFPYGCNLTLQAKDRGIPPKFSNTQVVQLSFTKPDPVLAIFEKDVYVVKLSEIAPPGTIVEVVKISQASLSVNYSFSSLSDPIYFDINPSTGVITTTRQLTRISQDFMEMEVVDIISQQQARVQITIEDANDNSPVFNRPFYEILINESLPIGTVVLVVSAVDYDKGENGYVTHTIGGEQSLPFTIDQDSGEVRITTDLDFESSDDIYTFAVRASDWGSPYRRESEVNVTVRLININDNQPLFERVSCRGMISRDYPVRQTIVTLSAVDMDELGMVTYKIVSGNELDYFNVNPDSGALSLKRSLAADNLKNGIFNLKVVATDGELFSDPTFVNVSVVRGRVPHRGFNCRETRVAQLLAEKMLSKASAMARPRPDERYTDLFSMNKQAPQFEALPTSILVREDLIAGASVFQVRARDGDTGFNGRVLFSISDGNKENCFNINMETGFITVLQPLDRERVDRYFLNITIYDQGVPQMSSWRLLTVIVEDANDNDPEFYQDSFSALVSENSAVGMEVVSITAFDRDMGQNGQLSYVMLTSVPQFGIDSETGSVFVASSLDRETIPVFTLKVEVRDKAERGTRRSSVTTLSIILEDVNDCAPAFIPSSYSARVLEDLPPGAVITWVQALDPDVGPGGQVRYSLINDFNGTFEVGDINAVSGVLRIRKELDFEKQQFFNLTVLAEDRGVPSLRSETFVEVEVVDVNENLYAPYFPDFAVRGSVKENSRAGTSVLTVSAKDDDKGRDGVLRYSVRGGSGLGTFTIDEDTGVIYTAGILDCETKDSYWLTVYTTDRGVTPLSASIEVFIQVEDVNDNAPLTSDPIYHPVVMENSPKDVSVIHIQAQDPDLTATPSRLSYRITAGNPQNFFSINPKTGLITTTARKLDREQQAEHFLEVTVIDGPVTTRQSTVWVIVHIEDQNDNPPTFPEVTYRISLPERDRNKRGEPVYRVFAYDRDLGANGNITYSIVDGNDDEKFSVDPRTAMVSSKKMVTAGSYDILTIKAEDSGDPPLWSTVKLHVEWIRKPVPSPLPLLFTQRSYNFSISETAAVAQPVGVVAVGQSSTPVWFNIIGSFDMQFDLQVGVGTLVVAKPLDAEVQSVYNMTVQVTDGTNFATAQVFIRIQDSNDNPPVFSQPAYDVSVSEDVPVDTELLRVRASDMDERARLSFSIYGSVDPASMRLFRVNPGTGVVYIADRLDYEARTQHILTIMVKDQEFPFNRDLARILVAVEDSNDNIPYFTSTVYDAVAYESSPVGTSVLQVTALDKDNGINGQLTYTVEAGNTAGVFGIDNATGLIFVARDLDLTCVGFYTLTVRVTDSGFPPLMATASVRISMILSDFSKPKFSQKEYQAENSTIGTYVTTVSALSRSTLVYDIIRGNEERCFFINHHTGVISTRRLLDFEQTTSYFLVVQALSMAGMEASTSVIVQVGDVNDSPPVFQQIRYLGEISEAAPVNSVVLGKNGNPLVIQATDKDRNHNALLVFQIIDDTARLFFSVDSGTGSIRTIASLDYETFSEFLFRVHVRDSGQPPRSADSPAEVLIKVININDSPPKFSQDAYEAVLLLPTYMRVEVLRVEAFDPDMTSDLTLNPDKSIKPMLVYSLVDSNVEYFSVERYTGVVTVINQNLNKDRYRFNVKVWDGRFSSIASITVLVREAIDSGLLFTFPVYSASIPENIPNVTIVTVVNTVGHRLNEPLRYTLLNPGGRFIIRPTCGVVLTTGVPFDREEEDSYELVVEVSREDEILRVARVTVQVQVEDVNDNAPEFVNLPYYAAVQVEAEPGSAIFRVSAVDQDYGLNGEVTYRLKEPHRNFQVNPVTGELTLKRAFEVDLSNAEYKLVLVATDSGFPRLSSNVELPVTVVNKAMPVFDKPFYGVTVREDVDISTSVLCINATSPEGQSVIFSITDGDTALQFDIGFDTGVISVIYALDYETMQYYRLTVKATDTLTGAKSEVDVDIVVLDVNDNPPLFQNNSYATVLPENSMIGTTVLQVFAQDQDSEKNARVSYQILSDIYNSSDFFHIDSNSGLVFTARLLDYELVQRYNFIVRATDSGDPALSSDVSVTVTVTDTNDNPPNFSQTLYEAFVSELAPRGHFVTCVQASDADICDAHRLRYSILSGNERMTFMMEPDTGVLSLSNKRRQGMKLSYQLNVSVSDGVFTNTAQVIVRVLGANLYSPVFSQRFYLAEVQENATPGSKVIQVRATDEDSGLFGQITYSFINDLGKTQFTIDADGVISTLQKLDRENPLNKDMVLTVMALDGGGRASFCTVRVVLADENDNAPRFRAVEYRMSIKANVAKGSLVTQIQATDPDAGSNGRITYSLYSEVESDSGWMMTKSTVDHLQGTVLSFFVKATDCGSPAKHSLVSAFIHVVPPDAFVPSFSQPQYSFTIPEDTAVGTALGSVYMGPTQTGFFTAVGGETLDSNEGGTFLVERETGLIRLVKPLDYEQVSNFRFKVAATTRRDLIEAVSTVDVEVKILDVNDNKPVFETNTYVATVMEGMPVGTRVVQVRALDPDWGSNGQVCGSQVQVAVSGLNSVFALDSKTGWITTVSQMDHEACSSYSFEVVASDLGELQSLSSTTVVTITVSDVNDNPPRFERELYRGAVKESDPLGEVVAVLKTKDRDGTDQNRQVNFYITGGNPRGVFGLALVQGEWKVYVSGLLDREQQDWYLLNITASDGLYVARTAVEVTVMDANDNSPICNQAVYSASFPEDIPTNKGILTVGATDADSGSSAEIQYSLFGIGVEDFYMDANTGELRTATVMDREMTPTYKLIAQATDGGGLFCRSDISLKVLDVNDNAPSFSSTHYLASVYENAAPKALLTRLQASDPDEGLNRTVVYSLVDSVNGFFSIDPVSGMVILEKSLDRESRDSYRVRVQATDQVDLTILVLDVNDNAPVFQRRDYTVTVPEDVAMGTEVLRVLATSADIGPNADITYSIRSGNELRKFTIDRNLGEPRSLYVTYYFHSHDYYLTVEAWDSGNPPLSTATMVTIELMDVNDNAPAFSQDIYNVLISEDASVGQTITRVLAEDLDSQVNGRITYSILKGDRTNHFWIDPVAGLLKVNKRLDRELVKMYSLSVQAFDSGSPAMSSTVTVNIDISDVNDNPPVFTPANSTAVIQLNQAAGTTLLKLSVSDKDSTRNGPPFEFRIVSGNEGNFLSLDQASDSGKPSLSSSSWVFLRVIGNSQYKPTVSPLEIFIVMVTDTFSGGPVGRIYATDRDPNDALSFTQKPQPKSMFIINRQDGSIVALPGLEPGRYQMNATVSDGRYAVIADVSVQVEQVTDVLLRSALNLRFSSLSPEDLLGRYLSQIKLTLRGLAGWKWSPGQQDPLHILGVQPVMRTADVDLLLAVERPETSGSGRMGGFYSQQELSAKLEDAAVRGQIRGVLAGALVVSSACSGELECGDRVCEQTLVMESSSPVTYSTERVSLVSPRFSRIDTCTCPGGTCPTPVELCEGQSCPADMQCVRSGPTAPSVCQCQPERLDECGGQTSLSFSGNSYIKYRVTESGQSGEMRLGLRIRTLQRRGVIMFTRLFSLFLPQIEGGRLWFQLDCDNTLGIMGISGRPINDGLWHAVALELTRNYTLLSLDDSYVERRRAARAPVRLWPLAPDSSFFFGAQVRPPTRGPPRAQDGFQGCLGSLMLNGNELPLQNKRSRYAEIAGLSEVKLGCVLYPDPCVSQPCLNGAICSSLPSGGFLCSCSAGFTGGRCEIELTSCMPNPCQNGGDCTPVGSAFLCVCPRGLGGLILCVSVCVCVCVCVCFFFFVCLCLCRCDEDVNECDQAECGNGGECVNTFGSFFCNCSEGYEGQLCDDQAAGDLEDDTQVYSFLSDMSNVRGVANRRGIAVCSVAPNLPSASACRSEHSPAHKVSWEGEEMREEGLERVRDEREEEWGQRAFELERTQRDNSPQGKAAATCGHAHTLTRTRTHTRFLTSDQKKAQSTQATNSLCFTHLD</sequence>
<keyword evidence="8" id="KW-0130">Cell adhesion</keyword>
<feature type="domain" description="Cadherin" evidence="20">
    <location>
        <begin position="1242"/>
        <end position="1446"/>
    </location>
</feature>
<dbReference type="GO" id="GO:0048646">
    <property type="term" value="P:anatomical structure formation involved in morphogenesis"/>
    <property type="evidence" value="ECO:0007669"/>
    <property type="project" value="UniProtKB-ARBA"/>
</dbReference>
<feature type="domain" description="Cadherin" evidence="20">
    <location>
        <begin position="2281"/>
        <end position="2387"/>
    </location>
</feature>
<evidence type="ECO:0000259" key="18">
    <source>
        <dbReference type="PROSITE" id="PS50025"/>
    </source>
</evidence>
<proteinExistence type="predicted"/>
<evidence type="ECO:0000256" key="17">
    <source>
        <dbReference type="SAM" id="SignalP"/>
    </source>
</evidence>
<dbReference type="FunFam" id="2.60.40.60:FF:000024">
    <property type="entry name" value="FAT atypical cadherin 3"/>
    <property type="match status" value="1"/>
</dbReference>
<feature type="domain" description="Cadherin" evidence="20">
    <location>
        <begin position="1135"/>
        <end position="1241"/>
    </location>
</feature>
<evidence type="ECO:0000256" key="13">
    <source>
        <dbReference type="PROSITE-ProRule" id="PRU00043"/>
    </source>
</evidence>
<feature type="domain" description="Cadherin" evidence="20">
    <location>
        <begin position="458"/>
        <end position="563"/>
    </location>
</feature>
<feature type="region of interest" description="Disordered" evidence="15">
    <location>
        <begin position="4232"/>
        <end position="4261"/>
    </location>
</feature>
<dbReference type="InterPro" id="IPR001791">
    <property type="entry name" value="Laminin_G"/>
</dbReference>
<dbReference type="SUPFAM" id="SSF49899">
    <property type="entry name" value="Concanavalin A-like lectins/glucanases"/>
    <property type="match status" value="1"/>
</dbReference>
<dbReference type="PANTHER" id="PTHR24026">
    <property type="entry name" value="FAT ATYPICAL CADHERIN-RELATED"/>
    <property type="match status" value="1"/>
</dbReference>
<evidence type="ECO:0000256" key="3">
    <source>
        <dbReference type="ARBA" id="ARBA00022536"/>
    </source>
</evidence>
<evidence type="ECO:0000256" key="7">
    <source>
        <dbReference type="ARBA" id="ARBA00022837"/>
    </source>
</evidence>
<feature type="transmembrane region" description="Helical" evidence="16">
    <location>
        <begin position="4050"/>
        <end position="4078"/>
    </location>
</feature>
<feature type="domain" description="Cadherin" evidence="20">
    <location>
        <begin position="1976"/>
        <end position="2077"/>
    </location>
</feature>
<dbReference type="InterPro" id="IPR018097">
    <property type="entry name" value="EGF_Ca-bd_CS"/>
</dbReference>
<dbReference type="SMART" id="SM00282">
    <property type="entry name" value="LamG"/>
    <property type="match status" value="1"/>
</dbReference>
<dbReference type="Gene3D" id="2.60.120.200">
    <property type="match status" value="1"/>
</dbReference>
<dbReference type="PROSITE" id="PS01187">
    <property type="entry name" value="EGF_CA"/>
    <property type="match status" value="1"/>
</dbReference>
<dbReference type="PROSITE" id="PS00022">
    <property type="entry name" value="EGF_1"/>
    <property type="match status" value="2"/>
</dbReference>
<dbReference type="FunFam" id="2.60.40.60:FF:000059">
    <property type="entry name" value="FAT atypical cadherin 3"/>
    <property type="match status" value="1"/>
</dbReference>
<evidence type="ECO:0000256" key="16">
    <source>
        <dbReference type="SAM" id="Phobius"/>
    </source>
</evidence>
<evidence type="ECO:0000259" key="19">
    <source>
        <dbReference type="PROSITE" id="PS50026"/>
    </source>
</evidence>
<dbReference type="PROSITE" id="PS50268">
    <property type="entry name" value="CADHERIN_2"/>
    <property type="match status" value="29"/>
</dbReference>
<feature type="domain" description="Cadherin" evidence="20">
    <location>
        <begin position="1753"/>
        <end position="1866"/>
    </location>
</feature>
<dbReference type="FunFam" id="2.60.40.60:FF:000064">
    <property type="entry name" value="FAT atypical cadherin 1"/>
    <property type="match status" value="1"/>
</dbReference>
<feature type="domain" description="Cadherin" evidence="20">
    <location>
        <begin position="816"/>
        <end position="920"/>
    </location>
</feature>
<dbReference type="PROSITE" id="PS50026">
    <property type="entry name" value="EGF_3"/>
    <property type="match status" value="3"/>
</dbReference>
<dbReference type="FunFam" id="2.60.40.60:FF:000015">
    <property type="entry name" value="FAT atypical cadherin 1"/>
    <property type="match status" value="2"/>
</dbReference>
<dbReference type="Pfam" id="PF02210">
    <property type="entry name" value="Laminin_G_2"/>
    <property type="match status" value="1"/>
</dbReference>
<evidence type="ECO:0000256" key="10">
    <source>
        <dbReference type="ARBA" id="ARBA00023136"/>
    </source>
</evidence>
<dbReference type="FunFam" id="2.60.40.60:FF:000067">
    <property type="entry name" value="FAT atypical cadherin 1"/>
    <property type="match status" value="1"/>
</dbReference>
<dbReference type="InterPro" id="IPR000742">
    <property type="entry name" value="EGF"/>
</dbReference>
<dbReference type="GO" id="GO:0009887">
    <property type="term" value="P:animal organ morphogenesis"/>
    <property type="evidence" value="ECO:0007669"/>
    <property type="project" value="UniProtKB-ARBA"/>
</dbReference>
<feature type="domain" description="Cadherin" evidence="20">
    <location>
        <begin position="2798"/>
        <end position="2906"/>
    </location>
</feature>
<keyword evidence="7 13" id="KW-0106">Calcium</keyword>
<dbReference type="FunFam" id="2.60.40.60:FF:000052">
    <property type="entry name" value="FAT atypical cadherin 1"/>
    <property type="match status" value="1"/>
</dbReference>
<keyword evidence="22" id="KW-1185">Reference proteome</keyword>
<organism evidence="21 22">
    <name type="scientific">Seriola lalandi dorsalis</name>
    <dbReference type="NCBI Taxonomy" id="1841481"/>
    <lineage>
        <taxon>Eukaryota</taxon>
        <taxon>Metazoa</taxon>
        <taxon>Chordata</taxon>
        <taxon>Craniata</taxon>
        <taxon>Vertebrata</taxon>
        <taxon>Euteleostomi</taxon>
        <taxon>Actinopterygii</taxon>
        <taxon>Neopterygii</taxon>
        <taxon>Teleostei</taxon>
        <taxon>Neoteleostei</taxon>
        <taxon>Acanthomorphata</taxon>
        <taxon>Carangaria</taxon>
        <taxon>Carangiformes</taxon>
        <taxon>Carangidae</taxon>
        <taxon>Seriola</taxon>
    </lineage>
</organism>
<dbReference type="FunFam" id="2.60.40.60:FF:000035">
    <property type="entry name" value="Protocadherin Fat 3"/>
    <property type="match status" value="1"/>
</dbReference>
<dbReference type="GO" id="GO:0016358">
    <property type="term" value="P:dendrite development"/>
    <property type="evidence" value="ECO:0007669"/>
    <property type="project" value="UniProtKB-ARBA"/>
</dbReference>
<evidence type="ECO:0000256" key="5">
    <source>
        <dbReference type="ARBA" id="ARBA00022729"/>
    </source>
</evidence>
<evidence type="ECO:0000256" key="4">
    <source>
        <dbReference type="ARBA" id="ARBA00022692"/>
    </source>
</evidence>
<dbReference type="GO" id="GO:0048667">
    <property type="term" value="P:cell morphogenesis involved in neuron differentiation"/>
    <property type="evidence" value="ECO:0007669"/>
    <property type="project" value="UniProtKB-ARBA"/>
</dbReference>
<dbReference type="CDD" id="cd00110">
    <property type="entry name" value="LamG"/>
    <property type="match status" value="1"/>
</dbReference>
<dbReference type="FunFam" id="2.60.40.60:FF:000080">
    <property type="entry name" value="FAT atypical cadherin 1"/>
    <property type="match status" value="1"/>
</dbReference>
<dbReference type="FunFam" id="2.60.40.60:FF:000037">
    <property type="entry name" value="FAT atypical cadherin 1"/>
    <property type="match status" value="1"/>
</dbReference>
<feature type="domain" description="Cadherin" evidence="20">
    <location>
        <begin position="2907"/>
        <end position="3011"/>
    </location>
</feature>
<feature type="domain" description="Cadherin" evidence="20">
    <location>
        <begin position="1553"/>
        <end position="1657"/>
    </location>
</feature>
<keyword evidence="6" id="KW-0677">Repeat</keyword>
<feature type="domain" description="Cadherin" evidence="20">
    <location>
        <begin position="3114"/>
        <end position="3209"/>
    </location>
</feature>
<dbReference type="FunFam" id="2.60.40.60:FF:000033">
    <property type="entry name" value="FAT atypical cadherin 1"/>
    <property type="match status" value="1"/>
</dbReference>
<dbReference type="Proteomes" id="UP000261360">
    <property type="component" value="Unplaced"/>
</dbReference>
<dbReference type="FunFam" id="2.10.25.10:FF:000172">
    <property type="entry name" value="FAT atypical cadherin 3"/>
    <property type="match status" value="1"/>
</dbReference>
<dbReference type="FunFam" id="2.60.40.60:FF:000165">
    <property type="entry name" value="FAT atypical cadherin 3"/>
    <property type="match status" value="1"/>
</dbReference>
<evidence type="ECO:0000256" key="6">
    <source>
        <dbReference type="ARBA" id="ARBA00022737"/>
    </source>
</evidence>
<dbReference type="SUPFAM" id="SSF49313">
    <property type="entry name" value="Cadherin-like"/>
    <property type="match status" value="33"/>
</dbReference>
<dbReference type="PROSITE" id="PS00010">
    <property type="entry name" value="ASX_HYDROXYL"/>
    <property type="match status" value="1"/>
</dbReference>
<dbReference type="FunFam" id="2.60.40.60:FF:000051">
    <property type="entry name" value="FAT atypical cadherin 1"/>
    <property type="match status" value="1"/>
</dbReference>
<dbReference type="PROSITE" id="PS00232">
    <property type="entry name" value="CADHERIN_1"/>
    <property type="match status" value="14"/>
</dbReference>
<evidence type="ECO:0000256" key="8">
    <source>
        <dbReference type="ARBA" id="ARBA00022889"/>
    </source>
</evidence>
<feature type="domain" description="Cadherin" evidence="20">
    <location>
        <begin position="1037"/>
        <end position="1134"/>
    </location>
</feature>
<keyword evidence="10 16" id="KW-0472">Membrane</keyword>
<dbReference type="FunFam" id="2.60.40.60:FF:000039">
    <property type="entry name" value="FAT atypical cadherin 3"/>
    <property type="match status" value="1"/>
</dbReference>
<dbReference type="InterPro" id="IPR000152">
    <property type="entry name" value="EGF-type_Asp/Asn_hydroxyl_site"/>
</dbReference>
<keyword evidence="11 14" id="KW-1015">Disulfide bond</keyword>
<dbReference type="PROSITE" id="PS50025">
    <property type="entry name" value="LAM_G_DOMAIN"/>
    <property type="match status" value="1"/>
</dbReference>
<name>A0A3B4YHD8_SERLL</name>
<dbReference type="SMART" id="SM00112">
    <property type="entry name" value="CA"/>
    <property type="match status" value="31"/>
</dbReference>
<evidence type="ECO:0000256" key="12">
    <source>
        <dbReference type="ARBA" id="ARBA00023180"/>
    </source>
</evidence>
<feature type="domain" description="Cadherin" evidence="20">
    <location>
        <begin position="3315"/>
        <end position="3419"/>
    </location>
</feature>
<keyword evidence="9 16" id="KW-1133">Transmembrane helix</keyword>
<dbReference type="PRINTS" id="PR00205">
    <property type="entry name" value="CADHERIN"/>
</dbReference>
<dbReference type="SUPFAM" id="SSF57196">
    <property type="entry name" value="EGF/Laminin"/>
    <property type="match status" value="3"/>
</dbReference>
<dbReference type="FunFam" id="2.60.40.60:FF:000061">
    <property type="entry name" value="FAT atypical cadherin 3"/>
    <property type="match status" value="2"/>
</dbReference>
<reference evidence="21" key="2">
    <citation type="submission" date="2025-09" db="UniProtKB">
        <authorList>
            <consortium name="Ensembl"/>
        </authorList>
    </citation>
    <scope>IDENTIFICATION</scope>
</reference>
<feature type="domain" description="Cadherin" evidence="20">
    <location>
        <begin position="572"/>
        <end position="656"/>
    </location>
</feature>
<dbReference type="PROSITE" id="PS01186">
    <property type="entry name" value="EGF_2"/>
    <property type="match status" value="2"/>
</dbReference>
<feature type="disulfide bond" evidence="14">
    <location>
        <begin position="4109"/>
        <end position="4118"/>
    </location>
</feature>
<feature type="domain" description="EGF-like" evidence="19">
    <location>
        <begin position="3981"/>
        <end position="4018"/>
    </location>
</feature>
<evidence type="ECO:0000256" key="1">
    <source>
        <dbReference type="ARBA" id="ARBA00004479"/>
    </source>
</evidence>
<dbReference type="Ensembl" id="ENSSLDT00000028380.1">
    <property type="protein sequence ID" value="ENSSLDP00000027543.1"/>
    <property type="gene ID" value="ENSSLDG00000019765.1"/>
</dbReference>
<feature type="domain" description="Cadherin" evidence="20">
    <location>
        <begin position="145"/>
        <end position="252"/>
    </location>
</feature>
<feature type="domain" description="Cadherin" evidence="20">
    <location>
        <begin position="1665"/>
        <end position="1752"/>
    </location>
</feature>
<evidence type="ECO:0000259" key="20">
    <source>
        <dbReference type="PROSITE" id="PS50268"/>
    </source>
</evidence>
<keyword evidence="12" id="KW-0325">Glycoprotein</keyword>
<feature type="signal peptide" evidence="17">
    <location>
        <begin position="1"/>
        <end position="25"/>
    </location>
</feature>
<dbReference type="GeneTree" id="ENSGT00940000154981"/>
<dbReference type="FunFam" id="2.60.40.60:FF:000161">
    <property type="entry name" value="FAT atypical cadherin 1"/>
    <property type="match status" value="1"/>
</dbReference>
<feature type="disulfide bond" evidence="14">
    <location>
        <begin position="4008"/>
        <end position="4017"/>
    </location>
</feature>
<dbReference type="InterPro" id="IPR013320">
    <property type="entry name" value="ConA-like_dom_sf"/>
</dbReference>
<dbReference type="Gene3D" id="2.10.25.10">
    <property type="entry name" value="Laminin"/>
    <property type="match status" value="2"/>
</dbReference>
<dbReference type="FunFam" id="2.60.40.60:FF:000058">
    <property type="entry name" value="FAT atypical cadherin 3"/>
    <property type="match status" value="1"/>
</dbReference>
<feature type="region of interest" description="Disordered" evidence="15">
    <location>
        <begin position="4208"/>
        <end position="4227"/>
    </location>
</feature>
<dbReference type="Gene3D" id="2.60.40.60">
    <property type="entry name" value="Cadherins"/>
    <property type="match status" value="32"/>
</dbReference>
<dbReference type="FunFam" id="2.60.40.60:FF:000100">
    <property type="entry name" value="protocadherin Fat 2"/>
    <property type="match status" value="1"/>
</dbReference>
<dbReference type="PANTHER" id="PTHR24026:SF126">
    <property type="entry name" value="PROTOCADHERIN FAT 4"/>
    <property type="match status" value="1"/>
</dbReference>
<feature type="domain" description="Cadherin" evidence="20">
    <location>
        <begin position="1885"/>
        <end position="1980"/>
    </location>
</feature>
<evidence type="ECO:0000256" key="14">
    <source>
        <dbReference type="PROSITE-ProRule" id="PRU00076"/>
    </source>
</evidence>
<dbReference type="CDD" id="cd00053">
    <property type="entry name" value="EGF"/>
    <property type="match status" value="1"/>
</dbReference>
<evidence type="ECO:0000256" key="2">
    <source>
        <dbReference type="ARBA" id="ARBA00022473"/>
    </source>
</evidence>
<dbReference type="GO" id="GO:0005886">
    <property type="term" value="C:plasma membrane"/>
    <property type="evidence" value="ECO:0007669"/>
    <property type="project" value="UniProtKB-SubCell"/>
</dbReference>